<dbReference type="GO" id="GO:0003678">
    <property type="term" value="F:DNA helicase activity"/>
    <property type="evidence" value="ECO:0007669"/>
    <property type="project" value="UniProtKB-EC"/>
</dbReference>
<gene>
    <name evidence="1" type="primary">CHD6</name>
    <name evidence="1" type="ORF">MHBO_004874</name>
</gene>
<dbReference type="EMBL" id="JBDODL010005607">
    <property type="protein sequence ID" value="MES1923319.1"/>
    <property type="molecule type" value="Genomic_DNA"/>
</dbReference>
<reference evidence="1 2" key="1">
    <citation type="journal article" date="2024" name="BMC Biol.">
        <title>Comparative genomics of Ascetosporea gives new insight into the evolutionary basis for animal parasitism in Rhizaria.</title>
        <authorList>
            <person name="Hiltunen Thoren M."/>
            <person name="Onut-Brannstrom I."/>
            <person name="Alfjorden A."/>
            <person name="Peckova H."/>
            <person name="Swords F."/>
            <person name="Hooper C."/>
            <person name="Holzer A.S."/>
            <person name="Bass D."/>
            <person name="Burki F."/>
        </authorList>
    </citation>
    <scope>NUCLEOTIDE SEQUENCE [LARGE SCALE GENOMIC DNA]</scope>
    <source>
        <strain evidence="1">20-A016</strain>
    </source>
</reference>
<comment type="caution">
    <text evidence="1">The sequence shown here is derived from an EMBL/GenBank/DDBJ whole genome shotgun (WGS) entry which is preliminary data.</text>
</comment>
<sequence>MFQKAGKKLGLEKALLHSWIKSERDIEKGKSGDLNKEELDKLLRFGAYHVLKDKEEDNKPQSIEDILASSEVMEPADVDQKSETVFGQATFKNTLDGLDKIFDL</sequence>
<proteinExistence type="predicted"/>
<dbReference type="GO" id="GO:0016787">
    <property type="term" value="F:hydrolase activity"/>
    <property type="evidence" value="ECO:0007669"/>
    <property type="project" value="UniProtKB-KW"/>
</dbReference>
<dbReference type="Proteomes" id="UP001439008">
    <property type="component" value="Unassembled WGS sequence"/>
</dbReference>
<accession>A0ABV2AUL6</accession>
<name>A0ABV2AUL6_9EUKA</name>
<keyword evidence="2" id="KW-1185">Reference proteome</keyword>
<dbReference type="EC" id="3.6.4.12" evidence="1"/>
<evidence type="ECO:0000313" key="1">
    <source>
        <dbReference type="EMBL" id="MES1923319.1"/>
    </source>
</evidence>
<protein>
    <submittedName>
        <fullName evidence="1">Choline dehydrogenase 6</fullName>
        <ecNumber evidence="1">3.6.4.12</ecNumber>
    </submittedName>
</protein>
<evidence type="ECO:0000313" key="2">
    <source>
        <dbReference type="Proteomes" id="UP001439008"/>
    </source>
</evidence>
<organism evidence="1 2">
    <name type="scientific">Bonamia ostreae</name>
    <dbReference type="NCBI Taxonomy" id="126728"/>
    <lineage>
        <taxon>Eukaryota</taxon>
        <taxon>Sar</taxon>
        <taxon>Rhizaria</taxon>
        <taxon>Endomyxa</taxon>
        <taxon>Ascetosporea</taxon>
        <taxon>Haplosporida</taxon>
        <taxon>Bonamia</taxon>
    </lineage>
</organism>
<keyword evidence="1" id="KW-0378">Hydrolase</keyword>